<sequence>MKGRQSTDNQRTVGIPVLSVQSCGLIKFVALLSDRVFECYQCHSCHTKGNVRVHSSAIVSLGSRLAKCKQSPECICLIDLHLTYKVEETAKRSNCDAAVYSPVRSANCNQHSRNTMQSEALFNTAPETMQRLAAVNTLTSKLNAKSPHMAVKVTGLWTSVIVFRKIESFDPSKTVFQDDSEP</sequence>
<organism evidence="1 2">
    <name type="scientific">Scophthalmus maximus</name>
    <name type="common">Turbot</name>
    <name type="synonym">Psetta maxima</name>
    <dbReference type="NCBI Taxonomy" id="52904"/>
    <lineage>
        <taxon>Eukaryota</taxon>
        <taxon>Metazoa</taxon>
        <taxon>Chordata</taxon>
        <taxon>Craniata</taxon>
        <taxon>Vertebrata</taxon>
        <taxon>Euteleostomi</taxon>
        <taxon>Actinopterygii</taxon>
        <taxon>Neopterygii</taxon>
        <taxon>Teleostei</taxon>
        <taxon>Neoteleostei</taxon>
        <taxon>Acanthomorphata</taxon>
        <taxon>Carangaria</taxon>
        <taxon>Pleuronectiformes</taxon>
        <taxon>Pleuronectoidei</taxon>
        <taxon>Scophthalmidae</taxon>
        <taxon>Scophthalmus</taxon>
    </lineage>
</organism>
<dbReference type="Proteomes" id="UP000438429">
    <property type="component" value="Unassembled WGS sequence"/>
</dbReference>
<protein>
    <submittedName>
        <fullName evidence="1">Uncharacterized protein</fullName>
    </submittedName>
</protein>
<name>A0A6A4T1T5_SCOMX</name>
<comment type="caution">
    <text evidence="1">The sequence shown here is derived from an EMBL/GenBank/DDBJ whole genome shotgun (WGS) entry which is preliminary data.</text>
</comment>
<evidence type="ECO:0000313" key="2">
    <source>
        <dbReference type="Proteomes" id="UP000438429"/>
    </source>
</evidence>
<proteinExistence type="predicted"/>
<dbReference type="AlphaFoldDB" id="A0A6A4T1T5"/>
<gene>
    <name evidence="1" type="ORF">F2P81_007304</name>
</gene>
<accession>A0A6A4T1T5</accession>
<dbReference type="EMBL" id="VEVO01000006">
    <property type="protein sequence ID" value="KAF0041406.1"/>
    <property type="molecule type" value="Genomic_DNA"/>
</dbReference>
<reference evidence="1 2" key="1">
    <citation type="submission" date="2019-06" db="EMBL/GenBank/DDBJ databases">
        <title>Draft genomes of female and male turbot (Scophthalmus maximus).</title>
        <authorList>
            <person name="Xu H."/>
            <person name="Xu X.-W."/>
            <person name="Shao C."/>
            <person name="Chen S."/>
        </authorList>
    </citation>
    <scope>NUCLEOTIDE SEQUENCE [LARGE SCALE GENOMIC DNA]</scope>
    <source>
        <strain evidence="1">Ysfricsl-2016a</strain>
        <tissue evidence="1">Blood</tissue>
    </source>
</reference>
<evidence type="ECO:0000313" key="1">
    <source>
        <dbReference type="EMBL" id="KAF0041406.1"/>
    </source>
</evidence>
<dbReference type="PROSITE" id="PS51257">
    <property type="entry name" value="PROKAR_LIPOPROTEIN"/>
    <property type="match status" value="1"/>
</dbReference>